<evidence type="ECO:0000313" key="1">
    <source>
        <dbReference type="EMBL" id="MBX67554.1"/>
    </source>
</evidence>
<sequence length="19" mass="2320">MFWIKNDGRQRLKGVETLK</sequence>
<dbReference type="AlphaFoldDB" id="A0A2P2QKS5"/>
<accession>A0A2P2QKS5</accession>
<organism evidence="1">
    <name type="scientific">Rhizophora mucronata</name>
    <name type="common">Asiatic mangrove</name>
    <dbReference type="NCBI Taxonomy" id="61149"/>
    <lineage>
        <taxon>Eukaryota</taxon>
        <taxon>Viridiplantae</taxon>
        <taxon>Streptophyta</taxon>
        <taxon>Embryophyta</taxon>
        <taxon>Tracheophyta</taxon>
        <taxon>Spermatophyta</taxon>
        <taxon>Magnoliopsida</taxon>
        <taxon>eudicotyledons</taxon>
        <taxon>Gunneridae</taxon>
        <taxon>Pentapetalae</taxon>
        <taxon>rosids</taxon>
        <taxon>fabids</taxon>
        <taxon>Malpighiales</taxon>
        <taxon>Rhizophoraceae</taxon>
        <taxon>Rhizophora</taxon>
    </lineage>
</organism>
<name>A0A2P2QKS5_RHIMU</name>
<dbReference type="EMBL" id="GGEC01087070">
    <property type="protein sequence ID" value="MBX67554.1"/>
    <property type="molecule type" value="Transcribed_RNA"/>
</dbReference>
<reference evidence="1" key="1">
    <citation type="submission" date="2018-02" db="EMBL/GenBank/DDBJ databases">
        <title>Rhizophora mucronata_Transcriptome.</title>
        <authorList>
            <person name="Meera S.P."/>
            <person name="Sreeshan A."/>
            <person name="Augustine A."/>
        </authorList>
    </citation>
    <scope>NUCLEOTIDE SEQUENCE</scope>
    <source>
        <tissue evidence="1">Leaf</tissue>
    </source>
</reference>
<protein>
    <submittedName>
        <fullName evidence="1">Uncharacterized protein</fullName>
    </submittedName>
</protein>
<proteinExistence type="predicted"/>